<keyword evidence="1" id="KW-1133">Transmembrane helix</keyword>
<keyword evidence="1" id="KW-0812">Transmembrane</keyword>
<dbReference type="AlphaFoldDB" id="A0A931MKN2"/>
<dbReference type="RefSeq" id="WP_197162302.1">
    <property type="nucleotide sequence ID" value="NZ_JADZGI010000001.1"/>
</dbReference>
<keyword evidence="3" id="KW-1185">Reference proteome</keyword>
<feature type="transmembrane region" description="Helical" evidence="1">
    <location>
        <begin position="119"/>
        <end position="139"/>
    </location>
</feature>
<dbReference type="EMBL" id="JADZGI010000001">
    <property type="protein sequence ID" value="MBH0112644.1"/>
    <property type="molecule type" value="Genomic_DNA"/>
</dbReference>
<sequence>MNVMAFSRGMGRVLGLIGNVLGYLVVYTIGAGVCLGALGTMAAEFYPGAPRWFLYVLVVVSLIPPTVVLFSRHKRIDAPEVEYQGAERIISHGDPTGDYTLKGIASDFGSLVWGFSARVIALVFSVVVLGALILTVYYLWTSMTIPIAIIFGACIIGSCILTLRR</sequence>
<gene>
    <name evidence="2" type="ORF">I5E68_06725</name>
</gene>
<feature type="transmembrane region" description="Helical" evidence="1">
    <location>
        <begin position="20"/>
        <end position="46"/>
    </location>
</feature>
<evidence type="ECO:0000313" key="3">
    <source>
        <dbReference type="Proteomes" id="UP000617634"/>
    </source>
</evidence>
<dbReference type="Proteomes" id="UP000617634">
    <property type="component" value="Unassembled WGS sequence"/>
</dbReference>
<protein>
    <submittedName>
        <fullName evidence="2">Uncharacterized protein</fullName>
    </submittedName>
</protein>
<feature type="transmembrane region" description="Helical" evidence="1">
    <location>
        <begin position="145"/>
        <end position="163"/>
    </location>
</feature>
<evidence type="ECO:0000256" key="1">
    <source>
        <dbReference type="SAM" id="Phobius"/>
    </source>
</evidence>
<organism evidence="2 3">
    <name type="scientific">Novosphingobium aureum</name>
    <dbReference type="NCBI Taxonomy" id="2792964"/>
    <lineage>
        <taxon>Bacteria</taxon>
        <taxon>Pseudomonadati</taxon>
        <taxon>Pseudomonadota</taxon>
        <taxon>Alphaproteobacteria</taxon>
        <taxon>Sphingomonadales</taxon>
        <taxon>Sphingomonadaceae</taxon>
        <taxon>Novosphingobium</taxon>
    </lineage>
</organism>
<keyword evidence="1" id="KW-0472">Membrane</keyword>
<evidence type="ECO:0000313" key="2">
    <source>
        <dbReference type="EMBL" id="MBH0112644.1"/>
    </source>
</evidence>
<feature type="transmembrane region" description="Helical" evidence="1">
    <location>
        <begin position="52"/>
        <end position="70"/>
    </location>
</feature>
<reference evidence="2" key="1">
    <citation type="submission" date="2020-11" db="EMBL/GenBank/DDBJ databases">
        <title>Novosphingobium aureum sp. nov., a marine bacterium isolated from sediment of a salt flat.</title>
        <authorList>
            <person name="Yoo Y."/>
            <person name="Kim J.-J."/>
        </authorList>
    </citation>
    <scope>NUCLEOTIDE SEQUENCE</scope>
    <source>
        <strain evidence="2">YJ-S2-02</strain>
    </source>
</reference>
<comment type="caution">
    <text evidence="2">The sequence shown here is derived from an EMBL/GenBank/DDBJ whole genome shotgun (WGS) entry which is preliminary data.</text>
</comment>
<proteinExistence type="predicted"/>
<name>A0A931MKN2_9SPHN</name>
<accession>A0A931MKN2</accession>